<reference evidence="1 2" key="1">
    <citation type="submission" date="2017-09" db="EMBL/GenBank/DDBJ databases">
        <title>Depth-based differentiation of microbial function through sediment-hosted aquifers and enrichment of novel symbionts in the deep terrestrial subsurface.</title>
        <authorList>
            <person name="Probst A.J."/>
            <person name="Ladd B."/>
            <person name="Jarett J.K."/>
            <person name="Geller-Mcgrath D.E."/>
            <person name="Sieber C.M."/>
            <person name="Emerson J.B."/>
            <person name="Anantharaman K."/>
            <person name="Thomas B.C."/>
            <person name="Malmstrom R."/>
            <person name="Stieglmeier M."/>
            <person name="Klingl A."/>
            <person name="Woyke T."/>
            <person name="Ryan C.M."/>
            <person name="Banfield J.F."/>
        </authorList>
    </citation>
    <scope>NUCLEOTIDE SEQUENCE [LARGE SCALE GENOMIC DNA]</scope>
    <source>
        <strain evidence="1">CG17_big_fil_post_rev_8_21_14_2_50_48_46</strain>
    </source>
</reference>
<accession>A0A2M7G564</accession>
<protein>
    <recommendedName>
        <fullName evidence="3">YbjN domain-containing protein</fullName>
    </recommendedName>
</protein>
<comment type="caution">
    <text evidence="1">The sequence shown here is derived from an EMBL/GenBank/DDBJ whole genome shotgun (WGS) entry which is preliminary data.</text>
</comment>
<dbReference type="EMBL" id="PFFQ01000031">
    <property type="protein sequence ID" value="PIW17064.1"/>
    <property type="molecule type" value="Genomic_DNA"/>
</dbReference>
<organism evidence="1 2">
    <name type="scientific">bacterium (Candidatus Blackallbacteria) CG17_big_fil_post_rev_8_21_14_2_50_48_46</name>
    <dbReference type="NCBI Taxonomy" id="2014261"/>
    <lineage>
        <taxon>Bacteria</taxon>
        <taxon>Candidatus Blackallbacteria</taxon>
    </lineage>
</organism>
<sequence length="207" mass="23657">MNSLSTVASQGHTETPLKRLHQILSYVGFNSHLIPQGEENHFDALLVALDEDQEPDQEEFSTIAQIFFSEDLLRSEALPDIQEELENSVTLQFLVHSSLDAANLNAERLLGLYQFLTRCNRIMPIGHFDLDPEQKIFFHYGLKAENRNIPAALIIDSLENFGFFINRMAPLIQDFIQSERSLEDLSTQLEEDLSHAIQQYLPRAEEA</sequence>
<evidence type="ECO:0000313" key="2">
    <source>
        <dbReference type="Proteomes" id="UP000231019"/>
    </source>
</evidence>
<proteinExistence type="predicted"/>
<gene>
    <name evidence="1" type="ORF">COW36_10520</name>
</gene>
<dbReference type="AlphaFoldDB" id="A0A2M7G564"/>
<evidence type="ECO:0008006" key="3">
    <source>
        <dbReference type="Google" id="ProtNLM"/>
    </source>
</evidence>
<dbReference type="Proteomes" id="UP000231019">
    <property type="component" value="Unassembled WGS sequence"/>
</dbReference>
<evidence type="ECO:0000313" key="1">
    <source>
        <dbReference type="EMBL" id="PIW17064.1"/>
    </source>
</evidence>
<name>A0A2M7G564_9BACT</name>